<dbReference type="InterPro" id="IPR028343">
    <property type="entry name" value="FBPtase"/>
</dbReference>
<dbReference type="AlphaFoldDB" id="G0U2N2"/>
<dbReference type="Gene3D" id="3.30.540.10">
    <property type="entry name" value="Fructose-1,6-Bisphosphatase, subunit A, domain 1"/>
    <property type="match status" value="1"/>
</dbReference>
<dbReference type="EMBL" id="HE573025">
    <property type="protein sequence ID" value="CCC50535.1"/>
    <property type="molecule type" value="Genomic_DNA"/>
</dbReference>
<dbReference type="PANTHER" id="PTHR11556">
    <property type="entry name" value="FRUCTOSE-1,6-BISPHOSPHATASE-RELATED"/>
    <property type="match status" value="1"/>
</dbReference>
<evidence type="ECO:0000256" key="8">
    <source>
        <dbReference type="ARBA" id="ARBA00022842"/>
    </source>
</evidence>
<dbReference type="PRINTS" id="PR00115">
    <property type="entry name" value="F16BPHPHTASE"/>
</dbReference>
<dbReference type="Gene3D" id="3.40.190.80">
    <property type="match status" value="1"/>
</dbReference>
<sequence>MGLQSRPPLTLMQFLMHNQPPGSRGAFTLLMMAIQTAVKVVERNIRTAGMQGLFGYLKDGDSNATGDTQAKLDVIANNAFKSYLLSSACVAFMGSEEDKSLVVLDAGQQGDYIVFFDPLDGSSNIDANVSVGSIWGIWCVPKGEKVCDSASASAMLRHLSGKHLVSAGYAMYGSATNLVLTTGKGVDGFTLDFTVGEFIHTHPRITVPVWHAIYSVNEGNARNWEPWFKRYLHHIKHVSKKTYSARYIGSMVADVHRTLLYGGIFCYPNEVQKPEGKLRLMYEVAPMAFLMEQAGGKALTGTGRVLDVVPSRIHQRVPIFAGSSAEVDLCMSFKQTDGHVVASKL</sequence>
<name>G0U2N2_TRYVY</name>
<evidence type="ECO:0000256" key="12">
    <source>
        <dbReference type="RuleBase" id="RU000508"/>
    </source>
</evidence>
<evidence type="ECO:0000256" key="1">
    <source>
        <dbReference type="ARBA" id="ARBA00001273"/>
    </source>
</evidence>
<evidence type="ECO:0000256" key="5">
    <source>
        <dbReference type="ARBA" id="ARBA00013093"/>
    </source>
</evidence>
<organism evidence="15">
    <name type="scientific">Trypanosoma vivax (strain Y486)</name>
    <dbReference type="NCBI Taxonomy" id="1055687"/>
    <lineage>
        <taxon>Eukaryota</taxon>
        <taxon>Discoba</taxon>
        <taxon>Euglenozoa</taxon>
        <taxon>Kinetoplastea</taxon>
        <taxon>Metakinetoplastina</taxon>
        <taxon>Trypanosomatida</taxon>
        <taxon>Trypanosomatidae</taxon>
        <taxon>Trypanosoma</taxon>
        <taxon>Duttonella</taxon>
    </lineage>
</organism>
<keyword evidence="8" id="KW-0460">Magnesium</keyword>
<dbReference type="FunFam" id="3.30.540.10:FF:000019">
    <property type="entry name" value="Fructose-1,6-bisphosphatase, chloroplastic"/>
    <property type="match status" value="1"/>
</dbReference>
<evidence type="ECO:0000259" key="14">
    <source>
        <dbReference type="Pfam" id="PF18913"/>
    </source>
</evidence>
<evidence type="ECO:0000256" key="4">
    <source>
        <dbReference type="ARBA" id="ARBA00011881"/>
    </source>
</evidence>
<comment type="catalytic activity">
    <reaction evidence="1">
        <text>beta-D-fructose 1,6-bisphosphate + H2O = beta-D-fructose 6-phosphate + phosphate</text>
        <dbReference type="Rhea" id="RHEA:11064"/>
        <dbReference type="ChEBI" id="CHEBI:15377"/>
        <dbReference type="ChEBI" id="CHEBI:32966"/>
        <dbReference type="ChEBI" id="CHEBI:43474"/>
        <dbReference type="ChEBI" id="CHEBI:57634"/>
        <dbReference type="EC" id="3.1.3.11"/>
    </reaction>
</comment>
<dbReference type="HAMAP" id="MF_01855">
    <property type="entry name" value="FBPase_class1"/>
    <property type="match status" value="1"/>
</dbReference>
<dbReference type="Pfam" id="PF18913">
    <property type="entry name" value="FBPase_C"/>
    <property type="match status" value="1"/>
</dbReference>
<comment type="similarity">
    <text evidence="3 12">Belongs to the FBPase class 1 family.</text>
</comment>
<feature type="domain" description="Fructose-1-6-bisphosphatase class 1 C-terminal" evidence="14">
    <location>
        <begin position="211"/>
        <end position="333"/>
    </location>
</feature>
<proteinExistence type="inferred from homology"/>
<dbReference type="GO" id="GO:0006094">
    <property type="term" value="P:gluconeogenesis"/>
    <property type="evidence" value="ECO:0007669"/>
    <property type="project" value="TreeGrafter"/>
</dbReference>
<dbReference type="Pfam" id="PF00316">
    <property type="entry name" value="FBPase"/>
    <property type="match status" value="1"/>
</dbReference>
<dbReference type="InterPro" id="IPR044015">
    <property type="entry name" value="FBPase_C_dom"/>
</dbReference>
<keyword evidence="7 12" id="KW-0378">Hydrolase</keyword>
<keyword evidence="6" id="KW-0479">Metal-binding</keyword>
<reference evidence="15" key="1">
    <citation type="journal article" date="2012" name="Proc. Natl. Acad. Sci. U.S.A.">
        <title>Antigenic diversity is generated by distinct evolutionary mechanisms in African trypanosome species.</title>
        <authorList>
            <person name="Jackson A.P."/>
            <person name="Berry A."/>
            <person name="Aslett M."/>
            <person name="Allison H.C."/>
            <person name="Burton P."/>
            <person name="Vavrova-Anderson J."/>
            <person name="Brown R."/>
            <person name="Browne H."/>
            <person name="Corton N."/>
            <person name="Hauser H."/>
            <person name="Gamble J."/>
            <person name="Gilderthorp R."/>
            <person name="Marcello L."/>
            <person name="McQuillan J."/>
            <person name="Otto T.D."/>
            <person name="Quail M.A."/>
            <person name="Sanders M.J."/>
            <person name="van Tonder A."/>
            <person name="Ginger M.L."/>
            <person name="Field M.C."/>
            <person name="Barry J.D."/>
            <person name="Hertz-Fowler C."/>
            <person name="Berriman M."/>
        </authorList>
    </citation>
    <scope>NUCLEOTIDE SEQUENCE</scope>
    <source>
        <strain evidence="15">Y486</strain>
    </source>
</reference>
<dbReference type="PANTHER" id="PTHR11556:SF1">
    <property type="entry name" value="FRUCTOSE-BISPHOSPHATASE"/>
    <property type="match status" value="1"/>
</dbReference>
<protein>
    <recommendedName>
        <fullName evidence="5">fructose-bisphosphatase</fullName>
        <ecNumber evidence="5">3.1.3.11</ecNumber>
    </recommendedName>
    <alternativeName>
        <fullName evidence="11">D-fructose-1,6-bisphosphate 1-phosphohydrolase</fullName>
    </alternativeName>
</protein>
<dbReference type="PIRSF" id="PIRSF000904">
    <property type="entry name" value="FBPtase_SBPase"/>
    <property type="match status" value="1"/>
</dbReference>
<dbReference type="InterPro" id="IPR033391">
    <property type="entry name" value="FBPase_N"/>
</dbReference>
<dbReference type="FunFam" id="3.40.190.80:FF:000001">
    <property type="entry name" value="Fructose-1,6-bisphosphatase class 1"/>
    <property type="match status" value="1"/>
</dbReference>
<dbReference type="GO" id="GO:0006002">
    <property type="term" value="P:fructose 6-phosphate metabolic process"/>
    <property type="evidence" value="ECO:0007669"/>
    <property type="project" value="TreeGrafter"/>
</dbReference>
<evidence type="ECO:0000259" key="13">
    <source>
        <dbReference type="Pfam" id="PF00316"/>
    </source>
</evidence>
<dbReference type="VEuPathDB" id="TriTrypDB:TvY486_0903560"/>
<evidence type="ECO:0000256" key="2">
    <source>
        <dbReference type="ARBA" id="ARBA00001946"/>
    </source>
</evidence>
<dbReference type="SUPFAM" id="SSF56655">
    <property type="entry name" value="Carbohydrate phosphatase"/>
    <property type="match status" value="1"/>
</dbReference>
<dbReference type="GO" id="GO:0046872">
    <property type="term" value="F:metal ion binding"/>
    <property type="evidence" value="ECO:0007669"/>
    <property type="project" value="UniProtKB-KW"/>
</dbReference>
<evidence type="ECO:0000256" key="6">
    <source>
        <dbReference type="ARBA" id="ARBA00022723"/>
    </source>
</evidence>
<dbReference type="CDD" id="cd00354">
    <property type="entry name" value="FBPase"/>
    <property type="match status" value="1"/>
</dbReference>
<dbReference type="GO" id="GO:0030388">
    <property type="term" value="P:fructose 1,6-bisphosphate metabolic process"/>
    <property type="evidence" value="ECO:0007669"/>
    <property type="project" value="TreeGrafter"/>
</dbReference>
<dbReference type="PIRSF" id="PIRSF500210">
    <property type="entry name" value="FBPtase"/>
    <property type="match status" value="1"/>
</dbReference>
<dbReference type="GO" id="GO:0005829">
    <property type="term" value="C:cytosol"/>
    <property type="evidence" value="ECO:0007669"/>
    <property type="project" value="TreeGrafter"/>
</dbReference>
<comment type="subunit">
    <text evidence="4">Homotetramer.</text>
</comment>
<evidence type="ECO:0000256" key="11">
    <source>
        <dbReference type="ARBA" id="ARBA00032973"/>
    </source>
</evidence>
<dbReference type="GO" id="GO:0042132">
    <property type="term" value="F:fructose 1,6-bisphosphate 1-phosphatase activity"/>
    <property type="evidence" value="ECO:0007669"/>
    <property type="project" value="UniProtKB-EC"/>
</dbReference>
<keyword evidence="9 12" id="KW-0119">Carbohydrate metabolism</keyword>
<evidence type="ECO:0000256" key="3">
    <source>
        <dbReference type="ARBA" id="ARBA00010941"/>
    </source>
</evidence>
<dbReference type="GO" id="GO:0006000">
    <property type="term" value="P:fructose metabolic process"/>
    <property type="evidence" value="ECO:0007669"/>
    <property type="project" value="TreeGrafter"/>
</dbReference>
<comment type="cofactor">
    <cofactor evidence="2">
        <name>Mg(2+)</name>
        <dbReference type="ChEBI" id="CHEBI:18420"/>
    </cofactor>
</comment>
<gene>
    <name evidence="15" type="ORF">TVY486_0903560</name>
</gene>
<evidence type="ECO:0000313" key="15">
    <source>
        <dbReference type="EMBL" id="CCC50535.1"/>
    </source>
</evidence>
<feature type="domain" description="Fructose-1-6-bisphosphatase class I N-terminal" evidence="13">
    <location>
        <begin position="10"/>
        <end position="203"/>
    </location>
</feature>
<comment type="pathway">
    <text evidence="10">Carbohydrate biosynthesis.</text>
</comment>
<dbReference type="InterPro" id="IPR000146">
    <property type="entry name" value="FBPase_class-1"/>
</dbReference>
<accession>G0U2N2</accession>
<evidence type="ECO:0000256" key="10">
    <source>
        <dbReference type="ARBA" id="ARBA00024331"/>
    </source>
</evidence>
<dbReference type="EC" id="3.1.3.11" evidence="5"/>
<evidence type="ECO:0000256" key="9">
    <source>
        <dbReference type="ARBA" id="ARBA00023277"/>
    </source>
</evidence>
<evidence type="ECO:0000256" key="7">
    <source>
        <dbReference type="ARBA" id="ARBA00022801"/>
    </source>
</evidence>
<dbReference type="GO" id="GO:0005986">
    <property type="term" value="P:sucrose biosynthetic process"/>
    <property type="evidence" value="ECO:0007669"/>
    <property type="project" value="TreeGrafter"/>
</dbReference>